<feature type="compositionally biased region" description="Acidic residues" evidence="3">
    <location>
        <begin position="8"/>
        <end position="18"/>
    </location>
</feature>
<dbReference type="CDD" id="cd12148">
    <property type="entry name" value="fungal_TF_MHR"/>
    <property type="match status" value="1"/>
</dbReference>
<dbReference type="Pfam" id="PF04082">
    <property type="entry name" value="Fungal_trans"/>
    <property type="match status" value="1"/>
</dbReference>
<evidence type="ECO:0000259" key="4">
    <source>
        <dbReference type="SMART" id="SM00906"/>
    </source>
</evidence>
<keyword evidence="2" id="KW-0539">Nucleus</keyword>
<evidence type="ECO:0000256" key="1">
    <source>
        <dbReference type="ARBA" id="ARBA00004123"/>
    </source>
</evidence>
<evidence type="ECO:0000313" key="6">
    <source>
        <dbReference type="Proteomes" id="UP000076632"/>
    </source>
</evidence>
<accession>A0A165HYV8</accession>
<sequence>MDQMSLYSDEDDDDDVDDSNVNNNNNHHHKGGVNGNGNGNDDENDSSLPRDDVCESVIKKALNQAYDSNDHILFGPRKINVNLSFLHPEQVQIFRLWQIYLENINPLLKVTHTPTLQARIIDAASDVANISPTFEALMFSIYCVSVLSLFENECRTLFGSPREDLLASYRFGCQQALLNCEALRSDDHECLTALYLYLISVRLDADPRSLSSMLGVAIRIAQRMGIHNESNYARCSALEAEMRRRLWWSLVNFDNRICEISDHKSSMLAPTWDCRTPLNVNEFDIRPEMRTLPAVHEQPTDALFAVVCSELGDCIRHRAFHLDFTNPSLKGVAKDTRHGAGIEGGELIALEKAMEDKYLRFCNSENPLHYMTIWFTRGYLAKSRLLEHYSRYPLAQQTGMTDRQRDAATSYALCMLECDTKLMTSPLTKGYLWLVQFHFPFPAYLHIAQDLKKRPLEEYVEKTWKVMSDNYEARFLSIKQMNPFLKFLSKIILQAWEACEAAFQRLGKPLELPRIVPDIRSKMMQMTSNAQNNKIDRPSGALDMSIDDFSMPIPMEFRGFGTPYGMEGQDFAGLAPEIYPDIHRHTSMDVDMNHLDGTTTDWYLMHA</sequence>
<dbReference type="InParanoid" id="A0A165HYV8"/>
<protein>
    <submittedName>
        <fullName evidence="5">Putative C6 transcription factor</fullName>
    </submittedName>
</protein>
<dbReference type="OMA" id="WDCKLPL"/>
<dbReference type="RefSeq" id="XP_018189668.1">
    <property type="nucleotide sequence ID" value="XM_018336943.1"/>
</dbReference>
<dbReference type="STRING" id="1328760.A0A165HYV8"/>
<organism evidence="5 6">
    <name type="scientific">Xylona heveae (strain CBS 132557 / TC161)</name>
    <dbReference type="NCBI Taxonomy" id="1328760"/>
    <lineage>
        <taxon>Eukaryota</taxon>
        <taxon>Fungi</taxon>
        <taxon>Dikarya</taxon>
        <taxon>Ascomycota</taxon>
        <taxon>Pezizomycotina</taxon>
        <taxon>Xylonomycetes</taxon>
        <taxon>Xylonales</taxon>
        <taxon>Xylonaceae</taxon>
        <taxon>Xylona</taxon>
    </lineage>
</organism>
<dbReference type="OrthoDB" id="2269373at2759"/>
<dbReference type="GO" id="GO:0008270">
    <property type="term" value="F:zinc ion binding"/>
    <property type="evidence" value="ECO:0007669"/>
    <property type="project" value="InterPro"/>
</dbReference>
<dbReference type="GO" id="GO:0003677">
    <property type="term" value="F:DNA binding"/>
    <property type="evidence" value="ECO:0007669"/>
    <property type="project" value="InterPro"/>
</dbReference>
<dbReference type="GO" id="GO:0005634">
    <property type="term" value="C:nucleus"/>
    <property type="evidence" value="ECO:0007669"/>
    <property type="project" value="UniProtKB-SubCell"/>
</dbReference>
<name>A0A165HYV8_XYLHT</name>
<comment type="subcellular location">
    <subcellularLocation>
        <location evidence="1">Nucleus</location>
    </subcellularLocation>
</comment>
<dbReference type="PANTHER" id="PTHR31001">
    <property type="entry name" value="UNCHARACTERIZED TRANSCRIPTIONAL REGULATORY PROTEIN"/>
    <property type="match status" value="1"/>
</dbReference>
<keyword evidence="6" id="KW-1185">Reference proteome</keyword>
<dbReference type="PANTHER" id="PTHR31001:SF45">
    <property type="entry name" value="ZN(II)2CYS6 TRANSCRIPTION FACTOR (EUROFUNG)"/>
    <property type="match status" value="1"/>
</dbReference>
<reference evidence="5 6" key="1">
    <citation type="journal article" date="2016" name="Fungal Biol.">
        <title>The genome of Xylona heveae provides a window into fungal endophytism.</title>
        <authorList>
            <person name="Gazis R."/>
            <person name="Kuo A."/>
            <person name="Riley R."/>
            <person name="LaButti K."/>
            <person name="Lipzen A."/>
            <person name="Lin J."/>
            <person name="Amirebrahimi M."/>
            <person name="Hesse C.N."/>
            <person name="Spatafora J.W."/>
            <person name="Henrissat B."/>
            <person name="Hainaut M."/>
            <person name="Grigoriev I.V."/>
            <person name="Hibbett D.S."/>
        </authorList>
    </citation>
    <scope>NUCLEOTIDE SEQUENCE [LARGE SCALE GENOMIC DNA]</scope>
    <source>
        <strain evidence="5 6">TC161</strain>
    </source>
</reference>
<evidence type="ECO:0000313" key="5">
    <source>
        <dbReference type="EMBL" id="KZF24113.1"/>
    </source>
</evidence>
<dbReference type="InterPro" id="IPR050613">
    <property type="entry name" value="Sec_Metabolite_Reg"/>
</dbReference>
<evidence type="ECO:0000256" key="3">
    <source>
        <dbReference type="SAM" id="MobiDB-lite"/>
    </source>
</evidence>
<dbReference type="AlphaFoldDB" id="A0A165HYV8"/>
<dbReference type="InterPro" id="IPR007219">
    <property type="entry name" value="XnlR_reg_dom"/>
</dbReference>
<feature type="domain" description="Xylanolytic transcriptional activator regulatory" evidence="4">
    <location>
        <begin position="210"/>
        <end position="285"/>
    </location>
</feature>
<dbReference type="GeneID" id="28902080"/>
<dbReference type="Proteomes" id="UP000076632">
    <property type="component" value="Unassembled WGS sequence"/>
</dbReference>
<dbReference type="EMBL" id="KV407456">
    <property type="protein sequence ID" value="KZF24113.1"/>
    <property type="molecule type" value="Genomic_DNA"/>
</dbReference>
<feature type="region of interest" description="Disordered" evidence="3">
    <location>
        <begin position="1"/>
        <end position="50"/>
    </location>
</feature>
<gene>
    <name evidence="5" type="ORF">L228DRAFT_89575</name>
</gene>
<dbReference type="GO" id="GO:0006351">
    <property type="term" value="P:DNA-templated transcription"/>
    <property type="evidence" value="ECO:0007669"/>
    <property type="project" value="InterPro"/>
</dbReference>
<evidence type="ECO:0000256" key="2">
    <source>
        <dbReference type="ARBA" id="ARBA00023242"/>
    </source>
</evidence>
<dbReference type="SMART" id="SM00906">
    <property type="entry name" value="Fungal_trans"/>
    <property type="match status" value="1"/>
</dbReference>
<proteinExistence type="predicted"/>